<dbReference type="InterPro" id="IPR019127">
    <property type="entry name" value="Exosortase"/>
</dbReference>
<evidence type="ECO:0000259" key="9">
    <source>
        <dbReference type="Pfam" id="PF11984"/>
    </source>
</evidence>
<feature type="domain" description="Methanolan biosynthesis EpsI" evidence="9">
    <location>
        <begin position="318"/>
        <end position="511"/>
    </location>
</feature>
<keyword evidence="5" id="KW-0378">Hydrolase</keyword>
<feature type="transmembrane region" description="Helical" evidence="8">
    <location>
        <begin position="55"/>
        <end position="71"/>
    </location>
</feature>
<dbReference type="KEGG" id="mars:A8C75_08485"/>
<name>A0A1A9EXJ0_9GAMM</name>
<dbReference type="STRING" id="1821621.A8C75_08485"/>
<keyword evidence="6 8" id="KW-1133">Transmembrane helix</keyword>
<evidence type="ECO:0000313" key="10">
    <source>
        <dbReference type="EMBL" id="ANG62522.1"/>
    </source>
</evidence>
<dbReference type="Pfam" id="PF09721">
    <property type="entry name" value="Exosortase_EpsH"/>
    <property type="match status" value="1"/>
</dbReference>
<evidence type="ECO:0000256" key="5">
    <source>
        <dbReference type="ARBA" id="ARBA00022801"/>
    </source>
</evidence>
<protein>
    <recommendedName>
        <fullName evidence="9">Methanolan biosynthesis EpsI domain-containing protein</fullName>
    </recommendedName>
</protein>
<dbReference type="InterPro" id="IPR013426">
    <property type="entry name" value="EpsH-like"/>
</dbReference>
<organism evidence="10 11">
    <name type="scientific">Marinobacterium aestuarii</name>
    <dbReference type="NCBI Taxonomy" id="1821621"/>
    <lineage>
        <taxon>Bacteria</taxon>
        <taxon>Pseudomonadati</taxon>
        <taxon>Pseudomonadota</taxon>
        <taxon>Gammaproteobacteria</taxon>
        <taxon>Oceanospirillales</taxon>
        <taxon>Oceanospirillaceae</taxon>
        <taxon>Marinobacterium</taxon>
    </lineage>
</organism>
<evidence type="ECO:0000256" key="6">
    <source>
        <dbReference type="ARBA" id="ARBA00022989"/>
    </source>
</evidence>
<comment type="subcellular location">
    <subcellularLocation>
        <location evidence="1">Cell membrane</location>
        <topology evidence="1">Multi-pass membrane protein</topology>
    </subcellularLocation>
</comment>
<evidence type="ECO:0000256" key="3">
    <source>
        <dbReference type="ARBA" id="ARBA00022670"/>
    </source>
</evidence>
<dbReference type="GO" id="GO:0005886">
    <property type="term" value="C:plasma membrane"/>
    <property type="evidence" value="ECO:0007669"/>
    <property type="project" value="UniProtKB-SubCell"/>
</dbReference>
<feature type="transmembrane region" description="Helical" evidence="8">
    <location>
        <begin position="223"/>
        <end position="250"/>
    </location>
</feature>
<keyword evidence="3" id="KW-0645">Protease</keyword>
<dbReference type="Pfam" id="PF11984">
    <property type="entry name" value="DUF3485"/>
    <property type="match status" value="1"/>
</dbReference>
<keyword evidence="11" id="KW-1185">Reference proteome</keyword>
<dbReference type="GO" id="GO:0008233">
    <property type="term" value="F:peptidase activity"/>
    <property type="evidence" value="ECO:0007669"/>
    <property type="project" value="UniProtKB-KW"/>
</dbReference>
<dbReference type="OrthoDB" id="9797363at2"/>
<evidence type="ECO:0000256" key="8">
    <source>
        <dbReference type="SAM" id="Phobius"/>
    </source>
</evidence>
<dbReference type="NCBIfam" id="TIGR02914">
    <property type="entry name" value="EpsI_fam"/>
    <property type="match status" value="1"/>
</dbReference>
<evidence type="ECO:0000256" key="4">
    <source>
        <dbReference type="ARBA" id="ARBA00022692"/>
    </source>
</evidence>
<evidence type="ECO:0000256" key="2">
    <source>
        <dbReference type="ARBA" id="ARBA00022475"/>
    </source>
</evidence>
<dbReference type="RefSeq" id="WP_067380730.1">
    <property type="nucleotide sequence ID" value="NZ_CP015839.1"/>
</dbReference>
<dbReference type="AlphaFoldDB" id="A0A1A9EXJ0"/>
<accession>A0A1A9EXJ0</accession>
<sequence length="515" mass="57605">MTTFEPTINRGTPRLQLKRQQRKALLTLALLVLVYAAVFWPSLMSMAAIWWRSETYAHGMLIPLISLWLIIRKGPQLTTLEMGPDWSALIPLLGLCFVWLLGLAADVLVVEQMAAILILIALVVVTLGRTVAKTLAFPLAYLIFAVPFGDQLTPYLQQVTADITVQALQLSGVPVYFNGLLIEIPSGRFEVAEACSGLRYLIASVALGTLYAHLTYRRLRSRLIFIAASALMTVLANGIRAYLIVLIAHLSDMKYATGVDHLIYGWLFFGLVVMLMFWIGSWWRDPEPAFNPDQKTSAVSSLMEDRPRSRVYAAPAAALVILLLTCTWGQLMKLTPQLSALPIQQFSLPPWTQQAADALDWRPKFVGADRIFHATYRLDHDATVGLYIADYQSEHQGKELISGVNRWYTTNAWTPAGRTTRTVPVGSGQLKVNVLELRTLDGNMRRIWYWFYAYKRPVANPMEVKLLQALNKLSGAHEVVSGYALAVDYEDSLTADATLTRFIKDSWPELATTSP</sequence>
<keyword evidence="7 8" id="KW-0472">Membrane</keyword>
<dbReference type="InterPro" id="IPR026392">
    <property type="entry name" value="Exo/Archaeosortase_dom"/>
</dbReference>
<evidence type="ECO:0000313" key="11">
    <source>
        <dbReference type="Proteomes" id="UP000078070"/>
    </source>
</evidence>
<gene>
    <name evidence="10" type="ORF">A8C75_08485</name>
</gene>
<feature type="transmembrane region" description="Helical" evidence="8">
    <location>
        <begin position="24"/>
        <end position="43"/>
    </location>
</feature>
<keyword evidence="4 8" id="KW-0812">Transmembrane</keyword>
<feature type="transmembrane region" description="Helical" evidence="8">
    <location>
        <begin position="262"/>
        <end position="283"/>
    </location>
</feature>
<feature type="transmembrane region" description="Helical" evidence="8">
    <location>
        <begin position="107"/>
        <end position="128"/>
    </location>
</feature>
<evidence type="ECO:0000256" key="7">
    <source>
        <dbReference type="ARBA" id="ARBA00023136"/>
    </source>
</evidence>
<keyword evidence="2" id="KW-1003">Cell membrane</keyword>
<proteinExistence type="predicted"/>
<dbReference type="GO" id="GO:0006508">
    <property type="term" value="P:proteolysis"/>
    <property type="evidence" value="ECO:0007669"/>
    <property type="project" value="UniProtKB-KW"/>
</dbReference>
<dbReference type="NCBIfam" id="TIGR02602">
    <property type="entry name" value="8TM_EpsH"/>
    <property type="match status" value="1"/>
</dbReference>
<dbReference type="Proteomes" id="UP000078070">
    <property type="component" value="Chromosome"/>
</dbReference>
<reference evidence="10 11" key="2">
    <citation type="journal article" date="2018" name="Int. J. Syst. Evol. Microbiol.">
        <title>Marinobacterium aestuarii sp. nov., a benzene-degrading marine bacterium isolated from estuary sediment.</title>
        <authorList>
            <person name="Bae S.S."/>
            <person name="Jung J."/>
            <person name="Chung D."/>
            <person name="Baek K."/>
        </authorList>
    </citation>
    <scope>NUCLEOTIDE SEQUENCE [LARGE SCALE GENOMIC DNA]</scope>
    <source>
        <strain evidence="10 11">ST58-10</strain>
    </source>
</reference>
<dbReference type="NCBIfam" id="TIGR03109">
    <property type="entry name" value="exosort_XrtA"/>
    <property type="match status" value="1"/>
</dbReference>
<feature type="transmembrane region" description="Helical" evidence="8">
    <location>
        <begin position="83"/>
        <end position="101"/>
    </location>
</feature>
<evidence type="ECO:0000256" key="1">
    <source>
        <dbReference type="ARBA" id="ARBA00004651"/>
    </source>
</evidence>
<dbReference type="NCBIfam" id="TIGR04178">
    <property type="entry name" value="exo_archaeo"/>
    <property type="match status" value="1"/>
</dbReference>
<dbReference type="EMBL" id="CP015839">
    <property type="protein sequence ID" value="ANG62522.1"/>
    <property type="molecule type" value="Genomic_DNA"/>
</dbReference>
<reference evidence="11" key="1">
    <citation type="submission" date="2016-05" db="EMBL/GenBank/DDBJ databases">
        <authorList>
            <person name="Baek K."/>
            <person name="Yang S.-J."/>
        </authorList>
    </citation>
    <scope>NUCLEOTIDE SEQUENCE [LARGE SCALE GENOMIC DNA]</scope>
    <source>
        <strain evidence="11">ST58-10</strain>
    </source>
</reference>
<feature type="transmembrane region" description="Helical" evidence="8">
    <location>
        <begin position="311"/>
        <end position="331"/>
    </location>
</feature>
<dbReference type="InterPro" id="IPR017540">
    <property type="entry name" value="Exosortase-1"/>
</dbReference>
<dbReference type="InterPro" id="IPR014263">
    <property type="entry name" value="Methanolan_biosynth_EpsI"/>
</dbReference>